<comment type="caution">
    <text evidence="2">The sequence shown here is derived from an EMBL/GenBank/DDBJ whole genome shotgun (WGS) entry which is preliminary data.</text>
</comment>
<evidence type="ECO:0000259" key="1">
    <source>
        <dbReference type="Pfam" id="PF10057"/>
    </source>
</evidence>
<name>A0A2A2TGU8_9CYAN</name>
<accession>A0A2A2TGU8</accession>
<dbReference type="Proteomes" id="UP000218238">
    <property type="component" value="Unassembled WGS sequence"/>
</dbReference>
<feature type="domain" description="Na+-translocating membrane potential-generating system MpsC" evidence="1">
    <location>
        <begin position="6"/>
        <end position="113"/>
    </location>
</feature>
<evidence type="ECO:0000313" key="3">
    <source>
        <dbReference type="Proteomes" id="UP000218238"/>
    </source>
</evidence>
<gene>
    <name evidence="2" type="ORF">CK510_16870</name>
</gene>
<reference evidence="2 3" key="1">
    <citation type="submission" date="2017-08" db="EMBL/GenBank/DDBJ databases">
        <title>Draft genome sequence of filamentous cyanobacterium Calothrix elsteri CCALA 953.</title>
        <authorList>
            <person name="Gagunashvili A.N."/>
            <person name="Elster J."/>
            <person name="Andresson O.S."/>
        </authorList>
    </citation>
    <scope>NUCLEOTIDE SEQUENCE [LARGE SCALE GENOMIC DNA]</scope>
    <source>
        <strain evidence="2 3">CCALA 953</strain>
    </source>
</reference>
<protein>
    <recommendedName>
        <fullName evidence="1">Na+-translocating membrane potential-generating system MpsC domain-containing protein</fullName>
    </recommendedName>
</protein>
<sequence length="138" mass="15460">MLKPTIGQLERDISNQIRSFYISQLGQNPGKIICHFFDTQLVISIDSSVSRIEATLAENNHLRLAEVVRDCINAIIRPHLQNLIEESINCSVIDLVSNTSFITGTTGILVMMEVIPDVRNSETIPKFKHKSVPNLESD</sequence>
<organism evidence="2 3">
    <name type="scientific">Brunnivagina elsteri CCALA 953</name>
    <dbReference type="NCBI Taxonomy" id="987040"/>
    <lineage>
        <taxon>Bacteria</taxon>
        <taxon>Bacillati</taxon>
        <taxon>Cyanobacteriota</taxon>
        <taxon>Cyanophyceae</taxon>
        <taxon>Nostocales</taxon>
        <taxon>Calotrichaceae</taxon>
        <taxon>Brunnivagina</taxon>
    </lineage>
</organism>
<evidence type="ECO:0000313" key="2">
    <source>
        <dbReference type="EMBL" id="PAX52896.1"/>
    </source>
</evidence>
<dbReference type="EMBL" id="NTFS01000190">
    <property type="protein sequence ID" value="PAX52896.1"/>
    <property type="molecule type" value="Genomic_DNA"/>
</dbReference>
<dbReference type="InterPro" id="IPR018745">
    <property type="entry name" value="MpsC"/>
</dbReference>
<keyword evidence="3" id="KW-1185">Reference proteome</keyword>
<dbReference type="Pfam" id="PF10057">
    <property type="entry name" value="MpsC"/>
    <property type="match status" value="1"/>
</dbReference>
<dbReference type="OrthoDB" id="512464at2"/>
<proteinExistence type="predicted"/>
<dbReference type="AlphaFoldDB" id="A0A2A2TGU8"/>